<dbReference type="CDD" id="cd06554">
    <property type="entry name" value="ASCH_ASC-1_like"/>
    <property type="match status" value="1"/>
</dbReference>
<dbReference type="InterPro" id="IPR009349">
    <property type="entry name" value="TRIP4/RQT4_C2HC5_Znf"/>
</dbReference>
<dbReference type="AlphaFoldDB" id="A0A9N9QA85"/>
<dbReference type="Pfam" id="PF06221">
    <property type="entry name" value="zf-C2HC5"/>
    <property type="match status" value="1"/>
</dbReference>
<dbReference type="SUPFAM" id="SSF88697">
    <property type="entry name" value="PUA domain-like"/>
    <property type="match status" value="1"/>
</dbReference>
<dbReference type="Pfam" id="PF04266">
    <property type="entry name" value="ASCH"/>
    <property type="match status" value="1"/>
</dbReference>
<dbReference type="GO" id="GO:0072344">
    <property type="term" value="P:rescue of stalled ribosome"/>
    <property type="evidence" value="ECO:0007669"/>
    <property type="project" value="InterPro"/>
</dbReference>
<dbReference type="PANTHER" id="PTHR12963:SF4">
    <property type="entry name" value="ACTIVATING SIGNAL COINTEGRATOR 1"/>
    <property type="match status" value="1"/>
</dbReference>
<evidence type="ECO:0000259" key="2">
    <source>
        <dbReference type="Pfam" id="PF06221"/>
    </source>
</evidence>
<evidence type="ECO:0000313" key="4">
    <source>
        <dbReference type="Proteomes" id="UP001152799"/>
    </source>
</evidence>
<dbReference type="Proteomes" id="UP001152799">
    <property type="component" value="Chromosome 11"/>
</dbReference>
<protein>
    <recommendedName>
        <fullName evidence="5">Activating signal cointegrator 1</fullName>
    </recommendedName>
</protein>
<proteinExistence type="predicted"/>
<evidence type="ECO:0008006" key="5">
    <source>
        <dbReference type="Google" id="ProtNLM"/>
    </source>
</evidence>
<dbReference type="OrthoDB" id="338816at2759"/>
<dbReference type="GO" id="GO:0045893">
    <property type="term" value="P:positive regulation of DNA-templated transcription"/>
    <property type="evidence" value="ECO:0007669"/>
    <property type="project" value="TreeGrafter"/>
</dbReference>
<dbReference type="InterPro" id="IPR015947">
    <property type="entry name" value="PUA-like_sf"/>
</dbReference>
<dbReference type="GO" id="GO:0008270">
    <property type="term" value="F:zinc ion binding"/>
    <property type="evidence" value="ECO:0007669"/>
    <property type="project" value="InterPro"/>
</dbReference>
<feature type="domain" description="TRIP4/RQT4 C2HC5-type zinc finger" evidence="2">
    <location>
        <begin position="116"/>
        <end position="155"/>
    </location>
</feature>
<sequence>MGTKQQQMMNHLKVILGPDIDVNIATYIISMKNEEDYEEFMENIVNKTNSDHVNAYNAIKYIIFGQKLKQKASNSGNVIKVNLPEKGKETQSKKGKKKFKDIREFQEQKRERQGRHACDCLGQEHEFMNNCLDCGRIHCVQEGPGPCLFCGTQISFRGEAENPTNGKALAKHKLNKVFDDDNDYFKVNAKEANADKRKIVVALDFASRKVIESTQEDERLKNLFLKASIQHMKKVEALYKNLQKESELKSSAVLAQKNKSNNELAELLVQMRHKKPKEKEDLGEEDKKMPIIKYNTKMLDEVAPFTDQGLCLSMHQPYASLLVAGVKMDEGRVWPTTHRGRLWIAAAAKEPDEEEVLALENYYREFYKDDMLKFPKEYPTGCLLGCVTVEDCLDQEAYKETYGRETGSPYMLVCSNPIILPVFYPISGKNKIYPLDKEVHKYAKIALQYSQYN</sequence>
<keyword evidence="4" id="KW-1185">Reference proteome</keyword>
<feature type="domain" description="ASCH" evidence="1">
    <location>
        <begin position="312"/>
        <end position="402"/>
    </location>
</feature>
<dbReference type="GO" id="GO:0005634">
    <property type="term" value="C:nucleus"/>
    <property type="evidence" value="ECO:0007669"/>
    <property type="project" value="InterPro"/>
</dbReference>
<dbReference type="PANTHER" id="PTHR12963">
    <property type="entry name" value="THYROID RECEPTOR INTERACTING PROTEIN RELATED"/>
    <property type="match status" value="1"/>
</dbReference>
<dbReference type="Gene3D" id="2.30.130.30">
    <property type="entry name" value="Hypothetical protein"/>
    <property type="match status" value="1"/>
</dbReference>
<evidence type="ECO:0000313" key="3">
    <source>
        <dbReference type="EMBL" id="CAG9762055.1"/>
    </source>
</evidence>
<gene>
    <name evidence="3" type="ORF">CEUTPL_LOCUS2740</name>
</gene>
<evidence type="ECO:0000259" key="1">
    <source>
        <dbReference type="Pfam" id="PF04266"/>
    </source>
</evidence>
<dbReference type="InterPro" id="IPR007374">
    <property type="entry name" value="ASCH_domain"/>
</dbReference>
<organism evidence="3 4">
    <name type="scientific">Ceutorhynchus assimilis</name>
    <name type="common">cabbage seed weevil</name>
    <dbReference type="NCBI Taxonomy" id="467358"/>
    <lineage>
        <taxon>Eukaryota</taxon>
        <taxon>Metazoa</taxon>
        <taxon>Ecdysozoa</taxon>
        <taxon>Arthropoda</taxon>
        <taxon>Hexapoda</taxon>
        <taxon>Insecta</taxon>
        <taxon>Pterygota</taxon>
        <taxon>Neoptera</taxon>
        <taxon>Endopterygota</taxon>
        <taxon>Coleoptera</taxon>
        <taxon>Polyphaga</taxon>
        <taxon>Cucujiformia</taxon>
        <taxon>Curculionidae</taxon>
        <taxon>Ceutorhynchinae</taxon>
        <taxon>Ceutorhynchus</taxon>
    </lineage>
</organism>
<dbReference type="FunFam" id="2.30.130.30:FF:000006">
    <property type="entry name" value="Putative_zinc_finger_motif_-_C2HC5-type /ASCH_domain_containing_protein_-_putative"/>
    <property type="match status" value="1"/>
</dbReference>
<name>A0A9N9QA85_9CUCU</name>
<dbReference type="InterPro" id="IPR039128">
    <property type="entry name" value="TRIP4-like"/>
</dbReference>
<accession>A0A9N9QA85</accession>
<reference evidence="3" key="1">
    <citation type="submission" date="2022-01" db="EMBL/GenBank/DDBJ databases">
        <authorList>
            <person name="King R."/>
        </authorList>
    </citation>
    <scope>NUCLEOTIDE SEQUENCE</scope>
</reference>
<dbReference type="EMBL" id="OU892287">
    <property type="protein sequence ID" value="CAG9762055.1"/>
    <property type="molecule type" value="Genomic_DNA"/>
</dbReference>
<dbReference type="GO" id="GO:0180022">
    <property type="term" value="C:RQC-trigger complex"/>
    <property type="evidence" value="ECO:0007669"/>
    <property type="project" value="InterPro"/>
</dbReference>